<gene>
    <name evidence="8" type="ORF">GPX89_39305</name>
</gene>
<evidence type="ECO:0000256" key="2">
    <source>
        <dbReference type="ARBA" id="ARBA00022729"/>
    </source>
</evidence>
<comment type="caution">
    <text evidence="8">The sequence shown here is derived from an EMBL/GenBank/DDBJ whole genome shotgun (WGS) entry which is preliminary data.</text>
</comment>
<feature type="domain" description="Thioredoxin-like fold" evidence="7">
    <location>
        <begin position="66"/>
        <end position="231"/>
    </location>
</feature>
<dbReference type="GO" id="GO:0016491">
    <property type="term" value="F:oxidoreductase activity"/>
    <property type="evidence" value="ECO:0007669"/>
    <property type="project" value="UniProtKB-KW"/>
</dbReference>
<proteinExistence type="inferred from homology"/>
<evidence type="ECO:0000256" key="5">
    <source>
        <dbReference type="ARBA" id="ARBA00023284"/>
    </source>
</evidence>
<dbReference type="AlphaFoldDB" id="A0A7K1V9F1"/>
<sequence>MNRSSRKVAGATGQRRIFNPVSVGAVIVIVALIAVITANFVHKHHDKQQAAADVAPPAVFTADGRLHFGTADTVVTVITDFQCPICHQFETTTGPTLTDMVAAGTVSADYDTVAVLNGLSKDNYSTRAANAGTCVAVADKSLWPEFSKRLFENQPAEGGPGLTDDRLVQIAADAGVTGPDLADCVHSGRYNGFVASHSEKAITAGLTHVPVVKVGDTTLDNLGPDGLRAAISRATSAGK</sequence>
<dbReference type="SUPFAM" id="SSF52833">
    <property type="entry name" value="Thioredoxin-like"/>
    <property type="match status" value="1"/>
</dbReference>
<evidence type="ECO:0000256" key="6">
    <source>
        <dbReference type="SAM" id="Phobius"/>
    </source>
</evidence>
<keyword evidence="4" id="KW-1015">Disulfide bond</keyword>
<dbReference type="EMBL" id="WRPP01000012">
    <property type="protein sequence ID" value="MVU83273.1"/>
    <property type="molecule type" value="Genomic_DNA"/>
</dbReference>
<keyword evidence="6" id="KW-0472">Membrane</keyword>
<feature type="transmembrane region" description="Helical" evidence="6">
    <location>
        <begin position="21"/>
        <end position="41"/>
    </location>
</feature>
<evidence type="ECO:0000256" key="3">
    <source>
        <dbReference type="ARBA" id="ARBA00023002"/>
    </source>
</evidence>
<keyword evidence="9" id="KW-1185">Reference proteome</keyword>
<evidence type="ECO:0000259" key="7">
    <source>
        <dbReference type="Pfam" id="PF13462"/>
    </source>
</evidence>
<evidence type="ECO:0000313" key="9">
    <source>
        <dbReference type="Proteomes" id="UP000466794"/>
    </source>
</evidence>
<keyword evidence="6" id="KW-0812">Transmembrane</keyword>
<evidence type="ECO:0000256" key="4">
    <source>
        <dbReference type="ARBA" id="ARBA00023157"/>
    </source>
</evidence>
<keyword evidence="5" id="KW-0676">Redox-active center</keyword>
<comment type="similarity">
    <text evidence="1">Belongs to the thioredoxin family. DsbA subfamily.</text>
</comment>
<dbReference type="Proteomes" id="UP000466794">
    <property type="component" value="Unassembled WGS sequence"/>
</dbReference>
<dbReference type="PANTHER" id="PTHR13887">
    <property type="entry name" value="GLUTATHIONE S-TRANSFERASE KAPPA"/>
    <property type="match status" value="1"/>
</dbReference>
<dbReference type="Gene3D" id="3.40.30.10">
    <property type="entry name" value="Glutaredoxin"/>
    <property type="match status" value="1"/>
</dbReference>
<keyword evidence="6" id="KW-1133">Transmembrane helix</keyword>
<dbReference type="PANTHER" id="PTHR13887:SF14">
    <property type="entry name" value="DISULFIDE BOND FORMATION PROTEIN D"/>
    <property type="match status" value="1"/>
</dbReference>
<keyword evidence="3" id="KW-0560">Oxidoreductase</keyword>
<evidence type="ECO:0000313" key="8">
    <source>
        <dbReference type="EMBL" id="MVU83273.1"/>
    </source>
</evidence>
<name>A0A7K1V9F1_9NOCA</name>
<keyword evidence="2" id="KW-0732">Signal</keyword>
<dbReference type="InterPro" id="IPR036249">
    <property type="entry name" value="Thioredoxin-like_sf"/>
</dbReference>
<reference evidence="8 9" key="1">
    <citation type="submission" date="2019-12" db="EMBL/GenBank/DDBJ databases">
        <title>Nocardia sp. nov. ET3-3 isolated from soil.</title>
        <authorList>
            <person name="Kanchanasin P."/>
            <person name="Tanasupawat S."/>
            <person name="Yuki M."/>
            <person name="Kudo T."/>
        </authorList>
    </citation>
    <scope>NUCLEOTIDE SEQUENCE [LARGE SCALE GENOMIC DNA]</scope>
    <source>
        <strain evidence="8 9">ET3-3</strain>
    </source>
</reference>
<dbReference type="RefSeq" id="WP_157392821.1">
    <property type="nucleotide sequence ID" value="NZ_WRPP01000012.1"/>
</dbReference>
<dbReference type="CDD" id="cd02972">
    <property type="entry name" value="DsbA_family"/>
    <property type="match status" value="1"/>
</dbReference>
<protein>
    <submittedName>
        <fullName evidence="8">Thioredoxin domain-containing protein</fullName>
    </submittedName>
</protein>
<organism evidence="8 9">
    <name type="scientific">Nocardia terrae</name>
    <dbReference type="NCBI Taxonomy" id="2675851"/>
    <lineage>
        <taxon>Bacteria</taxon>
        <taxon>Bacillati</taxon>
        <taxon>Actinomycetota</taxon>
        <taxon>Actinomycetes</taxon>
        <taxon>Mycobacteriales</taxon>
        <taxon>Nocardiaceae</taxon>
        <taxon>Nocardia</taxon>
    </lineage>
</organism>
<accession>A0A7K1V9F1</accession>
<dbReference type="InterPro" id="IPR012336">
    <property type="entry name" value="Thioredoxin-like_fold"/>
</dbReference>
<dbReference type="Pfam" id="PF13462">
    <property type="entry name" value="Thioredoxin_4"/>
    <property type="match status" value="1"/>
</dbReference>
<evidence type="ECO:0000256" key="1">
    <source>
        <dbReference type="ARBA" id="ARBA00005791"/>
    </source>
</evidence>